<accession>A0ABT4VM52</accession>
<keyword evidence="3" id="KW-0238">DNA-binding</keyword>
<evidence type="ECO:0000256" key="3">
    <source>
        <dbReference type="ARBA" id="ARBA00023125"/>
    </source>
</evidence>
<protein>
    <submittedName>
        <fullName evidence="6">LysR substrate-binding domain-containing protein</fullName>
    </submittedName>
</protein>
<keyword evidence="4" id="KW-0804">Transcription</keyword>
<comment type="caution">
    <text evidence="6">The sequence shown here is derived from an EMBL/GenBank/DDBJ whole genome shotgun (WGS) entry which is preliminary data.</text>
</comment>
<dbReference type="PANTHER" id="PTHR30537">
    <property type="entry name" value="HTH-TYPE TRANSCRIPTIONAL REGULATOR"/>
    <property type="match status" value="1"/>
</dbReference>
<dbReference type="Pfam" id="PF00126">
    <property type="entry name" value="HTH_1"/>
    <property type="match status" value="1"/>
</dbReference>
<dbReference type="PRINTS" id="PR00039">
    <property type="entry name" value="HTHLYSR"/>
</dbReference>
<dbReference type="InterPro" id="IPR000847">
    <property type="entry name" value="LysR_HTH_N"/>
</dbReference>
<dbReference type="InterPro" id="IPR036388">
    <property type="entry name" value="WH-like_DNA-bd_sf"/>
</dbReference>
<dbReference type="InterPro" id="IPR036390">
    <property type="entry name" value="WH_DNA-bd_sf"/>
</dbReference>
<dbReference type="Pfam" id="PF03466">
    <property type="entry name" value="LysR_substrate"/>
    <property type="match status" value="1"/>
</dbReference>
<name>A0ABT4VM52_9HYPH</name>
<evidence type="ECO:0000256" key="2">
    <source>
        <dbReference type="ARBA" id="ARBA00023015"/>
    </source>
</evidence>
<evidence type="ECO:0000256" key="4">
    <source>
        <dbReference type="ARBA" id="ARBA00023163"/>
    </source>
</evidence>
<dbReference type="SUPFAM" id="SSF46785">
    <property type="entry name" value="Winged helix' DNA-binding domain"/>
    <property type="match status" value="1"/>
</dbReference>
<gene>
    <name evidence="6" type="ORF">OOZ53_10390</name>
</gene>
<keyword evidence="7" id="KW-1185">Reference proteome</keyword>
<evidence type="ECO:0000313" key="6">
    <source>
        <dbReference type="EMBL" id="MDA4845759.1"/>
    </source>
</evidence>
<dbReference type="SUPFAM" id="SSF53850">
    <property type="entry name" value="Periplasmic binding protein-like II"/>
    <property type="match status" value="1"/>
</dbReference>
<comment type="similarity">
    <text evidence="1">Belongs to the LysR transcriptional regulatory family.</text>
</comment>
<dbReference type="Proteomes" id="UP001148313">
    <property type="component" value="Unassembled WGS sequence"/>
</dbReference>
<keyword evidence="2" id="KW-0805">Transcription regulation</keyword>
<dbReference type="EMBL" id="JAPJZH010000005">
    <property type="protein sequence ID" value="MDA4845759.1"/>
    <property type="molecule type" value="Genomic_DNA"/>
</dbReference>
<feature type="domain" description="HTH lysR-type" evidence="5">
    <location>
        <begin position="9"/>
        <end position="66"/>
    </location>
</feature>
<evidence type="ECO:0000259" key="5">
    <source>
        <dbReference type="PROSITE" id="PS50931"/>
    </source>
</evidence>
<dbReference type="PANTHER" id="PTHR30537:SF26">
    <property type="entry name" value="GLYCINE CLEAVAGE SYSTEM TRANSCRIPTIONAL ACTIVATOR"/>
    <property type="match status" value="1"/>
</dbReference>
<dbReference type="InterPro" id="IPR005119">
    <property type="entry name" value="LysR_subst-bd"/>
</dbReference>
<dbReference type="Gene3D" id="3.40.190.10">
    <property type="entry name" value="Periplasmic binding protein-like II"/>
    <property type="match status" value="2"/>
</dbReference>
<dbReference type="PROSITE" id="PS50931">
    <property type="entry name" value="HTH_LYSR"/>
    <property type="match status" value="1"/>
</dbReference>
<sequence>MQNKPQSLPPLSRLRPFEAAARRESFSRAADELGMTQTAVSKQVARLEQELGTRLFERRNRAVFLTDEGRRFGRVVSAALSDIAEEVASLRGARRASELVLHCQLCEAFYWLMPRLNGFHELHPGVELRVLSSLRPITEATEHFDVAMQTSGRPFGSARLALTASDDIFPVCAPGLVSLKDRPLRPEDLVRYPLLSHNAVPQDWMEWPDWFEAVAAKATKPGRVMHFDSYPLALQAAVSGQGIALGWKRTTQDMIEDGKLIRPCREYVSRPAEISVFRGPARETHRDTEKLVAWLSDQLSEGRN</sequence>
<evidence type="ECO:0000313" key="7">
    <source>
        <dbReference type="Proteomes" id="UP001148313"/>
    </source>
</evidence>
<reference evidence="6" key="1">
    <citation type="submission" date="2022-11" db="EMBL/GenBank/DDBJ databases">
        <title>Hoeflea poritis sp. nov., isolated from scleractinian coral Porites lutea.</title>
        <authorList>
            <person name="Zhang G."/>
            <person name="Wei Q."/>
            <person name="Cai L."/>
        </authorList>
    </citation>
    <scope>NUCLEOTIDE SEQUENCE</scope>
    <source>
        <strain evidence="6">E7-10</strain>
    </source>
</reference>
<proteinExistence type="inferred from homology"/>
<dbReference type="InterPro" id="IPR058163">
    <property type="entry name" value="LysR-type_TF_proteobact-type"/>
</dbReference>
<evidence type="ECO:0000256" key="1">
    <source>
        <dbReference type="ARBA" id="ARBA00009437"/>
    </source>
</evidence>
<organism evidence="6 7">
    <name type="scientific">Hoeflea poritis</name>
    <dbReference type="NCBI Taxonomy" id="2993659"/>
    <lineage>
        <taxon>Bacteria</taxon>
        <taxon>Pseudomonadati</taxon>
        <taxon>Pseudomonadota</taxon>
        <taxon>Alphaproteobacteria</taxon>
        <taxon>Hyphomicrobiales</taxon>
        <taxon>Rhizobiaceae</taxon>
        <taxon>Hoeflea</taxon>
    </lineage>
</organism>
<dbReference type="Gene3D" id="1.10.10.10">
    <property type="entry name" value="Winged helix-like DNA-binding domain superfamily/Winged helix DNA-binding domain"/>
    <property type="match status" value="1"/>
</dbReference>